<keyword evidence="5" id="KW-0804">Transcription</keyword>
<keyword evidence="4" id="KW-0238">DNA-binding</keyword>
<dbReference type="PANTHER" id="PTHR43133:SF8">
    <property type="entry name" value="RNA POLYMERASE SIGMA FACTOR HI_1459-RELATED"/>
    <property type="match status" value="1"/>
</dbReference>
<dbReference type="InterPro" id="IPR036388">
    <property type="entry name" value="WH-like_DNA-bd_sf"/>
</dbReference>
<evidence type="ECO:0000313" key="9">
    <source>
        <dbReference type="Proteomes" id="UP000824229"/>
    </source>
</evidence>
<dbReference type="SUPFAM" id="SSF88659">
    <property type="entry name" value="Sigma3 and sigma4 domains of RNA polymerase sigma factors"/>
    <property type="match status" value="1"/>
</dbReference>
<evidence type="ECO:0000256" key="1">
    <source>
        <dbReference type="ARBA" id="ARBA00010641"/>
    </source>
</evidence>
<evidence type="ECO:0000256" key="2">
    <source>
        <dbReference type="ARBA" id="ARBA00023015"/>
    </source>
</evidence>
<keyword evidence="2" id="KW-0805">Transcription regulation</keyword>
<dbReference type="InterPro" id="IPR013324">
    <property type="entry name" value="RNA_pol_sigma_r3/r4-like"/>
</dbReference>
<evidence type="ECO:0000256" key="4">
    <source>
        <dbReference type="ARBA" id="ARBA00023125"/>
    </source>
</evidence>
<dbReference type="Pfam" id="PF08281">
    <property type="entry name" value="Sigma70_r4_2"/>
    <property type="match status" value="1"/>
</dbReference>
<organism evidence="8 9">
    <name type="scientific">Candidatus Cellulosilyticum pullistercoris</name>
    <dbReference type="NCBI Taxonomy" id="2838521"/>
    <lineage>
        <taxon>Bacteria</taxon>
        <taxon>Bacillati</taxon>
        <taxon>Bacillota</taxon>
        <taxon>Clostridia</taxon>
        <taxon>Lachnospirales</taxon>
        <taxon>Cellulosilyticaceae</taxon>
        <taxon>Cellulosilyticum</taxon>
    </lineage>
</organism>
<reference evidence="8" key="1">
    <citation type="journal article" date="2021" name="PeerJ">
        <title>Extensive microbial diversity within the chicken gut microbiome revealed by metagenomics and culture.</title>
        <authorList>
            <person name="Gilroy R."/>
            <person name="Ravi A."/>
            <person name="Getino M."/>
            <person name="Pursley I."/>
            <person name="Horton D.L."/>
            <person name="Alikhan N.F."/>
            <person name="Baker D."/>
            <person name="Gharbi K."/>
            <person name="Hall N."/>
            <person name="Watson M."/>
            <person name="Adriaenssens E.M."/>
            <person name="Foster-Nyarko E."/>
            <person name="Jarju S."/>
            <person name="Secka A."/>
            <person name="Antonio M."/>
            <person name="Oren A."/>
            <person name="Chaudhuri R.R."/>
            <person name="La Ragione R."/>
            <person name="Hildebrand F."/>
            <person name="Pallen M.J."/>
        </authorList>
    </citation>
    <scope>NUCLEOTIDE SEQUENCE</scope>
    <source>
        <strain evidence="8">B5-657</strain>
    </source>
</reference>
<feature type="domain" description="RNA polymerase sigma-70 region 2" evidence="6">
    <location>
        <begin position="24"/>
        <end position="90"/>
    </location>
</feature>
<dbReference type="InterPro" id="IPR039425">
    <property type="entry name" value="RNA_pol_sigma-70-like"/>
</dbReference>
<dbReference type="InterPro" id="IPR007627">
    <property type="entry name" value="RNA_pol_sigma70_r2"/>
</dbReference>
<dbReference type="InterPro" id="IPR014284">
    <property type="entry name" value="RNA_pol_sigma-70_dom"/>
</dbReference>
<name>A0A9E2NKP6_9FIRM</name>
<dbReference type="SUPFAM" id="SSF88946">
    <property type="entry name" value="Sigma2 domain of RNA polymerase sigma factors"/>
    <property type="match status" value="1"/>
</dbReference>
<evidence type="ECO:0000256" key="3">
    <source>
        <dbReference type="ARBA" id="ARBA00023082"/>
    </source>
</evidence>
<dbReference type="Proteomes" id="UP000824229">
    <property type="component" value="Unassembled WGS sequence"/>
</dbReference>
<dbReference type="GO" id="GO:0006352">
    <property type="term" value="P:DNA-templated transcription initiation"/>
    <property type="evidence" value="ECO:0007669"/>
    <property type="project" value="InterPro"/>
</dbReference>
<dbReference type="NCBIfam" id="TIGR02937">
    <property type="entry name" value="sigma70-ECF"/>
    <property type="match status" value="1"/>
</dbReference>
<dbReference type="InterPro" id="IPR013325">
    <property type="entry name" value="RNA_pol_sigma_r2"/>
</dbReference>
<evidence type="ECO:0000259" key="6">
    <source>
        <dbReference type="Pfam" id="PF04542"/>
    </source>
</evidence>
<dbReference type="EMBL" id="JAHLFQ010000101">
    <property type="protein sequence ID" value="MBU3804035.1"/>
    <property type="molecule type" value="Genomic_DNA"/>
</dbReference>
<dbReference type="GO" id="GO:0016987">
    <property type="term" value="F:sigma factor activity"/>
    <property type="evidence" value="ECO:0007669"/>
    <property type="project" value="UniProtKB-KW"/>
</dbReference>
<sequence length="183" mass="21355">MEDKALIHFMKENPEGGLNQVMSLYAPFVKAIIVKYLGCEKKEDIKECIADVFIKLWRFIGNFDESKGSLKSYIAVIARNEALRKLKKEGKYLSDLNIDELEIGIEVDMVSEMGRKINAKLVQEAIEALKEPDRQIFIKRYFWGQRIKEISKELRLEEKFIENRLYLVKKQLKGKLLEKGVIL</sequence>
<keyword evidence="3" id="KW-0731">Sigma factor</keyword>
<evidence type="ECO:0000259" key="7">
    <source>
        <dbReference type="Pfam" id="PF08281"/>
    </source>
</evidence>
<protein>
    <submittedName>
        <fullName evidence="8">Sigma-70 family RNA polymerase sigma factor</fullName>
    </submittedName>
</protein>
<dbReference type="Gene3D" id="1.10.10.10">
    <property type="entry name" value="Winged helix-like DNA-binding domain superfamily/Winged helix DNA-binding domain"/>
    <property type="match status" value="1"/>
</dbReference>
<gene>
    <name evidence="8" type="ORF">H9872_04680</name>
</gene>
<dbReference type="GO" id="GO:0003677">
    <property type="term" value="F:DNA binding"/>
    <property type="evidence" value="ECO:0007669"/>
    <property type="project" value="UniProtKB-KW"/>
</dbReference>
<dbReference type="Gene3D" id="1.10.1740.10">
    <property type="match status" value="1"/>
</dbReference>
<proteinExistence type="inferred from homology"/>
<comment type="similarity">
    <text evidence="1">Belongs to the sigma-70 factor family. ECF subfamily.</text>
</comment>
<dbReference type="InterPro" id="IPR013249">
    <property type="entry name" value="RNA_pol_sigma70_r4_t2"/>
</dbReference>
<comment type="caution">
    <text evidence="8">The sequence shown here is derived from an EMBL/GenBank/DDBJ whole genome shotgun (WGS) entry which is preliminary data.</text>
</comment>
<evidence type="ECO:0000313" key="8">
    <source>
        <dbReference type="EMBL" id="MBU3804035.1"/>
    </source>
</evidence>
<dbReference type="AlphaFoldDB" id="A0A9E2NKP6"/>
<feature type="domain" description="RNA polymerase sigma factor 70 region 4 type 2" evidence="7">
    <location>
        <begin position="121"/>
        <end position="172"/>
    </location>
</feature>
<dbReference type="Pfam" id="PF04542">
    <property type="entry name" value="Sigma70_r2"/>
    <property type="match status" value="1"/>
</dbReference>
<dbReference type="PANTHER" id="PTHR43133">
    <property type="entry name" value="RNA POLYMERASE ECF-TYPE SIGMA FACTO"/>
    <property type="match status" value="1"/>
</dbReference>
<accession>A0A9E2NKP6</accession>
<evidence type="ECO:0000256" key="5">
    <source>
        <dbReference type="ARBA" id="ARBA00023163"/>
    </source>
</evidence>
<reference evidence="8" key="2">
    <citation type="submission" date="2021-04" db="EMBL/GenBank/DDBJ databases">
        <authorList>
            <person name="Gilroy R."/>
        </authorList>
    </citation>
    <scope>NUCLEOTIDE SEQUENCE</scope>
    <source>
        <strain evidence="8">B5-657</strain>
    </source>
</reference>